<accession>A0A8J5XRZ2</accession>
<comment type="caution">
    <text evidence="1">The sequence shown here is derived from an EMBL/GenBank/DDBJ whole genome shotgun (WGS) entry which is preliminary data.</text>
</comment>
<dbReference type="OrthoDB" id="5376at2759"/>
<sequence length="409" mass="45004">MTCVVALLAVRLPASRVIRARVQTARGARRLLEPLAVRASGARCAVRACAPPSARVDEWMLVTGRTETPAALSSATTLAAALSDFWAQVCTTADSPFAERALVFPLLEADARAFARLMAHINSCSEVCETLGSSVFVAPRHPGGTNGNEPPAPYPMLLLKTLKGSGDEPSDEDDEDDMPGYYDELWPDDKESIAERAICNPPAQEAVVLQITRKWVEAVICHMGVCPFSHSADRAGLPQGGVSYPITRAKTADEVYLEFWHQVTLLDTTDERQLSTVLLITPDFMLRSAAGFDQFADTLTEALCLLGVEARQQLVFFHPEFTFRDGKDRAGADGTANYARRSPWPMINLLRTPQVRAAQKGLPTGSVYEVNERNMASVGLDTLDWMLRAQDWSRLYRRADFIEHARPPN</sequence>
<dbReference type="OMA" id="WEDDENS"/>
<dbReference type="AlphaFoldDB" id="A0A8J5XRZ2"/>
<gene>
    <name evidence="1" type="ORF">KFE25_002806</name>
</gene>
<name>A0A8J5XRZ2_DIALT</name>
<dbReference type="Pfam" id="PF07209">
    <property type="entry name" value="DUF1415"/>
    <property type="match status" value="1"/>
</dbReference>
<evidence type="ECO:0000313" key="2">
    <source>
        <dbReference type="Proteomes" id="UP000751190"/>
    </source>
</evidence>
<dbReference type="InterPro" id="IPR009858">
    <property type="entry name" value="DUF1415"/>
</dbReference>
<organism evidence="1 2">
    <name type="scientific">Diacronema lutheri</name>
    <name type="common">Unicellular marine alga</name>
    <name type="synonym">Monochrysis lutheri</name>
    <dbReference type="NCBI Taxonomy" id="2081491"/>
    <lineage>
        <taxon>Eukaryota</taxon>
        <taxon>Haptista</taxon>
        <taxon>Haptophyta</taxon>
        <taxon>Pavlovophyceae</taxon>
        <taxon>Pavlovales</taxon>
        <taxon>Pavlovaceae</taxon>
        <taxon>Diacronema</taxon>
    </lineage>
</organism>
<evidence type="ECO:0000313" key="1">
    <source>
        <dbReference type="EMBL" id="KAG8465499.1"/>
    </source>
</evidence>
<keyword evidence="2" id="KW-1185">Reference proteome</keyword>
<dbReference type="EMBL" id="JAGTXO010000010">
    <property type="protein sequence ID" value="KAG8465499.1"/>
    <property type="molecule type" value="Genomic_DNA"/>
</dbReference>
<reference evidence="1" key="1">
    <citation type="submission" date="2021-05" db="EMBL/GenBank/DDBJ databases">
        <title>The genome of the haptophyte Pavlova lutheri (Diacronema luteri, Pavlovales) - a model for lipid biosynthesis in eukaryotic algae.</title>
        <authorList>
            <person name="Hulatt C.J."/>
            <person name="Posewitz M.C."/>
        </authorList>
    </citation>
    <scope>NUCLEOTIDE SEQUENCE</scope>
    <source>
        <strain evidence="1">NIVA-4/92</strain>
    </source>
</reference>
<protein>
    <submittedName>
        <fullName evidence="1">Uncharacterized protein</fullName>
    </submittedName>
</protein>
<proteinExistence type="predicted"/>
<dbReference type="Proteomes" id="UP000751190">
    <property type="component" value="Unassembled WGS sequence"/>
</dbReference>